<gene>
    <name evidence="4" type="primary">pcm</name>
    <name evidence="4" type="ORF">GCM10010994_12660</name>
</gene>
<dbReference type="InterPro" id="IPR000682">
    <property type="entry name" value="PCMT"/>
</dbReference>
<dbReference type="EMBL" id="BMGG01000002">
    <property type="protein sequence ID" value="GGC55227.1"/>
    <property type="molecule type" value="Genomic_DNA"/>
</dbReference>
<organism evidence="4 5">
    <name type="scientific">Chelatococcus reniformis</name>
    <dbReference type="NCBI Taxonomy" id="1494448"/>
    <lineage>
        <taxon>Bacteria</taxon>
        <taxon>Pseudomonadati</taxon>
        <taxon>Pseudomonadota</taxon>
        <taxon>Alphaproteobacteria</taxon>
        <taxon>Hyphomicrobiales</taxon>
        <taxon>Chelatococcaceae</taxon>
        <taxon>Chelatococcus</taxon>
    </lineage>
</organism>
<evidence type="ECO:0000256" key="1">
    <source>
        <dbReference type="ARBA" id="ARBA00005369"/>
    </source>
</evidence>
<dbReference type="Pfam" id="PF01135">
    <property type="entry name" value="PCMT"/>
    <property type="match status" value="1"/>
</dbReference>
<dbReference type="Gene3D" id="3.40.50.150">
    <property type="entry name" value="Vaccinia Virus protein VP39"/>
    <property type="match status" value="1"/>
</dbReference>
<evidence type="ECO:0000256" key="2">
    <source>
        <dbReference type="ARBA" id="ARBA00013346"/>
    </source>
</evidence>
<dbReference type="PANTHER" id="PTHR11579">
    <property type="entry name" value="PROTEIN-L-ISOASPARTATE O-METHYLTRANSFERASE"/>
    <property type="match status" value="1"/>
</dbReference>
<sequence length="262" mass="27618">MAEWLRRGLQILVRGFDSLRGLQFAGLVPAPRVVRIAEGFMLDFAAARRTMVDRQVRTFDVTNLAIIAAFDEAPREKFVPPGREALAYSDVAVPLDSTAPFARRCLLAPMIVARMLQALDLSEGEAVLDAGCATGYTTLLLHRLGARVTGLEPDEALAAAAREALAESGAGGVEIAVGPIAAGYAKGAPYDAILLNSAFEVQPQALLDQLVDGGRLVGIDATEAVATASLYVKRGTALSRQPLFGASAPIVDGLEAPAKFVF</sequence>
<dbReference type="CDD" id="cd02440">
    <property type="entry name" value="AdoMet_MTases"/>
    <property type="match status" value="1"/>
</dbReference>
<dbReference type="PANTHER" id="PTHR11579:SF18">
    <property type="entry name" value="PROTEIN-L-ISOASPARTATE O-METHYLTRANSFERASE"/>
    <property type="match status" value="1"/>
</dbReference>
<accession>A0A916U1R5</accession>
<dbReference type="GO" id="GO:0004719">
    <property type="term" value="F:protein-L-isoaspartate (D-aspartate) O-methyltransferase activity"/>
    <property type="evidence" value="ECO:0007669"/>
    <property type="project" value="InterPro"/>
</dbReference>
<reference evidence="4" key="2">
    <citation type="submission" date="2020-09" db="EMBL/GenBank/DDBJ databases">
        <authorList>
            <person name="Sun Q."/>
            <person name="Zhou Y."/>
        </authorList>
    </citation>
    <scope>NUCLEOTIDE SEQUENCE</scope>
    <source>
        <strain evidence="4">CGMCC 1.12919</strain>
    </source>
</reference>
<comment type="similarity">
    <text evidence="1">Belongs to the methyltransferase superfamily. L-isoaspartyl/D-aspartyl protein methyltransferase family.</text>
</comment>
<reference evidence="4" key="1">
    <citation type="journal article" date="2014" name="Int. J. Syst. Evol. Microbiol.">
        <title>Complete genome sequence of Corynebacterium casei LMG S-19264T (=DSM 44701T), isolated from a smear-ripened cheese.</title>
        <authorList>
            <consortium name="US DOE Joint Genome Institute (JGI-PGF)"/>
            <person name="Walter F."/>
            <person name="Albersmeier A."/>
            <person name="Kalinowski J."/>
            <person name="Ruckert C."/>
        </authorList>
    </citation>
    <scope>NUCLEOTIDE SEQUENCE</scope>
    <source>
        <strain evidence="4">CGMCC 1.12919</strain>
    </source>
</reference>
<evidence type="ECO:0000256" key="3">
    <source>
        <dbReference type="ARBA" id="ARBA00030757"/>
    </source>
</evidence>
<dbReference type="Proteomes" id="UP000637002">
    <property type="component" value="Unassembled WGS sequence"/>
</dbReference>
<dbReference type="SUPFAM" id="SSF53335">
    <property type="entry name" value="S-adenosyl-L-methionine-dependent methyltransferases"/>
    <property type="match status" value="1"/>
</dbReference>
<dbReference type="AlphaFoldDB" id="A0A916U1R5"/>
<keyword evidence="5" id="KW-1185">Reference proteome</keyword>
<dbReference type="GO" id="GO:0005737">
    <property type="term" value="C:cytoplasm"/>
    <property type="evidence" value="ECO:0007669"/>
    <property type="project" value="TreeGrafter"/>
</dbReference>
<dbReference type="InterPro" id="IPR029063">
    <property type="entry name" value="SAM-dependent_MTases_sf"/>
</dbReference>
<evidence type="ECO:0000313" key="4">
    <source>
        <dbReference type="EMBL" id="GGC55227.1"/>
    </source>
</evidence>
<proteinExistence type="inferred from homology"/>
<protein>
    <recommendedName>
        <fullName evidence="2">Protein-L-isoaspartate O-methyltransferase</fullName>
    </recommendedName>
    <alternativeName>
        <fullName evidence="3">Protein L-isoaspartyl methyltransferase</fullName>
    </alternativeName>
</protein>
<name>A0A916U1R5_9HYPH</name>
<comment type="caution">
    <text evidence="4">The sequence shown here is derived from an EMBL/GenBank/DDBJ whole genome shotgun (WGS) entry which is preliminary data.</text>
</comment>
<evidence type="ECO:0000313" key="5">
    <source>
        <dbReference type="Proteomes" id="UP000637002"/>
    </source>
</evidence>